<organism evidence="1">
    <name type="scientific">marine sediment metagenome</name>
    <dbReference type="NCBI Taxonomy" id="412755"/>
    <lineage>
        <taxon>unclassified sequences</taxon>
        <taxon>metagenomes</taxon>
        <taxon>ecological metagenomes</taxon>
    </lineage>
</organism>
<comment type="caution">
    <text evidence="1">The sequence shown here is derived from an EMBL/GenBank/DDBJ whole genome shotgun (WGS) entry which is preliminary data.</text>
</comment>
<name>X1LVR8_9ZZZZ</name>
<accession>X1LVR8</accession>
<evidence type="ECO:0000313" key="1">
    <source>
        <dbReference type="EMBL" id="GAI23173.1"/>
    </source>
</evidence>
<sequence>MDAYSGIYLKADAFSRRVVSSTQPQGLQSLERTTAHFLRPKPQVVITQRTDAGKHPLLEGARFGYYEHCATSLTLLLTRT</sequence>
<gene>
    <name evidence="1" type="ORF">S06H3_37388</name>
</gene>
<dbReference type="EMBL" id="BARV01022714">
    <property type="protein sequence ID" value="GAI23173.1"/>
    <property type="molecule type" value="Genomic_DNA"/>
</dbReference>
<proteinExistence type="predicted"/>
<feature type="non-terminal residue" evidence="1">
    <location>
        <position position="80"/>
    </location>
</feature>
<dbReference type="AlphaFoldDB" id="X1LVR8"/>
<reference evidence="1" key="1">
    <citation type="journal article" date="2014" name="Front. Microbiol.">
        <title>High frequency of phylogenetically diverse reductive dehalogenase-homologous genes in deep subseafloor sedimentary metagenomes.</title>
        <authorList>
            <person name="Kawai M."/>
            <person name="Futagami T."/>
            <person name="Toyoda A."/>
            <person name="Takaki Y."/>
            <person name="Nishi S."/>
            <person name="Hori S."/>
            <person name="Arai W."/>
            <person name="Tsubouchi T."/>
            <person name="Morono Y."/>
            <person name="Uchiyama I."/>
            <person name="Ito T."/>
            <person name="Fujiyama A."/>
            <person name="Inagaki F."/>
            <person name="Takami H."/>
        </authorList>
    </citation>
    <scope>NUCLEOTIDE SEQUENCE</scope>
    <source>
        <strain evidence="1">Expedition CK06-06</strain>
    </source>
</reference>
<protein>
    <submittedName>
        <fullName evidence="1">Uncharacterized protein</fullName>
    </submittedName>
</protein>